<evidence type="ECO:0000256" key="1">
    <source>
        <dbReference type="ARBA" id="ARBA00004651"/>
    </source>
</evidence>
<dbReference type="SUPFAM" id="SSF160964">
    <property type="entry name" value="MalF N-terminal region-like"/>
    <property type="match status" value="1"/>
</dbReference>
<proteinExistence type="inferred from homology"/>
<dbReference type="Proteomes" id="UP000547879">
    <property type="component" value="Unassembled WGS sequence"/>
</dbReference>
<dbReference type="CDD" id="cd06261">
    <property type="entry name" value="TM_PBP2"/>
    <property type="match status" value="1"/>
</dbReference>
<evidence type="ECO:0000313" key="9">
    <source>
        <dbReference type="EMBL" id="MBB6166088.1"/>
    </source>
</evidence>
<dbReference type="InterPro" id="IPR000515">
    <property type="entry name" value="MetI-like"/>
</dbReference>
<feature type="domain" description="ABC transmembrane type-1" evidence="8">
    <location>
        <begin position="206"/>
        <end position="423"/>
    </location>
</feature>
<evidence type="ECO:0000256" key="2">
    <source>
        <dbReference type="ARBA" id="ARBA00022448"/>
    </source>
</evidence>
<feature type="transmembrane region" description="Helical" evidence="7">
    <location>
        <begin position="241"/>
        <end position="264"/>
    </location>
</feature>
<dbReference type="Pfam" id="PF00528">
    <property type="entry name" value="BPD_transp_1"/>
    <property type="match status" value="1"/>
</dbReference>
<dbReference type="InterPro" id="IPR035906">
    <property type="entry name" value="MetI-like_sf"/>
</dbReference>
<protein>
    <submittedName>
        <fullName evidence="9">Inositol-phosphate transport system permease protein</fullName>
    </submittedName>
</protein>
<dbReference type="SUPFAM" id="SSF161098">
    <property type="entry name" value="MetI-like"/>
    <property type="match status" value="1"/>
</dbReference>
<dbReference type="Gene3D" id="1.10.3720.10">
    <property type="entry name" value="MetI-like"/>
    <property type="match status" value="1"/>
</dbReference>
<dbReference type="AlphaFoldDB" id="A0A7W9YDT7"/>
<dbReference type="PROSITE" id="PS50928">
    <property type="entry name" value="ABC_TM1"/>
    <property type="match status" value="1"/>
</dbReference>
<organism evidence="9 10">
    <name type="scientific">Rhizobium wenxiniae</name>
    <dbReference type="NCBI Taxonomy" id="1737357"/>
    <lineage>
        <taxon>Bacteria</taxon>
        <taxon>Pseudomonadati</taxon>
        <taxon>Pseudomonadota</taxon>
        <taxon>Alphaproteobacteria</taxon>
        <taxon>Hyphomicrobiales</taxon>
        <taxon>Rhizobiaceae</taxon>
        <taxon>Rhizobium/Agrobacterium group</taxon>
        <taxon>Rhizobium</taxon>
    </lineage>
</organism>
<evidence type="ECO:0000256" key="4">
    <source>
        <dbReference type="ARBA" id="ARBA00022692"/>
    </source>
</evidence>
<dbReference type="GO" id="GO:0055085">
    <property type="term" value="P:transmembrane transport"/>
    <property type="evidence" value="ECO:0007669"/>
    <property type="project" value="InterPro"/>
</dbReference>
<feature type="transmembrane region" description="Helical" evidence="7">
    <location>
        <begin position="210"/>
        <end position="234"/>
    </location>
</feature>
<feature type="transmembrane region" description="Helical" evidence="7">
    <location>
        <begin position="402"/>
        <end position="427"/>
    </location>
</feature>
<evidence type="ECO:0000256" key="6">
    <source>
        <dbReference type="ARBA" id="ARBA00023136"/>
    </source>
</evidence>
<dbReference type="EMBL" id="JACHEG010000014">
    <property type="protein sequence ID" value="MBB6166088.1"/>
    <property type="molecule type" value="Genomic_DNA"/>
</dbReference>
<dbReference type="PANTHER" id="PTHR30193:SF37">
    <property type="entry name" value="INNER MEMBRANE ABC TRANSPORTER PERMEASE PROTEIN YCJO"/>
    <property type="match status" value="1"/>
</dbReference>
<dbReference type="InterPro" id="IPR051393">
    <property type="entry name" value="ABC_transporter_permease"/>
</dbReference>
<keyword evidence="3" id="KW-1003">Cell membrane</keyword>
<dbReference type="GO" id="GO:0005886">
    <property type="term" value="C:plasma membrane"/>
    <property type="evidence" value="ECO:0007669"/>
    <property type="project" value="UniProtKB-SubCell"/>
</dbReference>
<comment type="similarity">
    <text evidence="7">Belongs to the binding-protein-dependent transport system permease family.</text>
</comment>
<sequence length="440" mass="48421">MRASSPHRANLLGLAFMTPAMVLLLGFFFLPVVLTSVFAFTNMSTATGISGGSYVVTGNLLRSLTDEGLDAKTIDALGQSNYVIDQAGLERARAAGVDAKFVAEIAERLKDRSFTSSSAFERELKTLPSRPTRVRDLKIAAGAFEQSVLNVRYASRGEMEAALSHMLENPPEGAIERIATASYTGWTWTTDNFKNLAIAPDTWRIVGNTVFYVVLTLAFNVAVGLFLAITTFYLPPAGSGFFSVLWLLPRITPVVLYAVMWKWFTWEDGFVFNIAQDLGLPAFNYMKGSVASAWTVVILVNGFVGASFGMILFSGALKAIPVQQLWASEVDGASRWQQIRYIILPQMRWPILFVTSYQTLSLLSSYEQIWLTTNGGPGSTTTIWALEAFKTALNNYTGNLQYGLGAAMALVLVAVGLVLSIVYLRLFRFDEMMSKPKIEF</sequence>
<comment type="caution">
    <text evidence="9">The sequence shown here is derived from an EMBL/GenBank/DDBJ whole genome shotgun (WGS) entry which is preliminary data.</text>
</comment>
<comment type="subcellular location">
    <subcellularLocation>
        <location evidence="1 7">Cell membrane</location>
        <topology evidence="1 7">Multi-pass membrane protein</topology>
    </subcellularLocation>
</comment>
<dbReference type="PANTHER" id="PTHR30193">
    <property type="entry name" value="ABC TRANSPORTER PERMEASE PROTEIN"/>
    <property type="match status" value="1"/>
</dbReference>
<feature type="transmembrane region" description="Helical" evidence="7">
    <location>
        <begin position="291"/>
        <end position="313"/>
    </location>
</feature>
<keyword evidence="6 7" id="KW-0472">Membrane</keyword>
<evidence type="ECO:0000256" key="5">
    <source>
        <dbReference type="ARBA" id="ARBA00022989"/>
    </source>
</evidence>
<keyword evidence="5 7" id="KW-1133">Transmembrane helix</keyword>
<evidence type="ECO:0000256" key="3">
    <source>
        <dbReference type="ARBA" id="ARBA00022475"/>
    </source>
</evidence>
<evidence type="ECO:0000256" key="7">
    <source>
        <dbReference type="RuleBase" id="RU363032"/>
    </source>
</evidence>
<name>A0A7W9YDT7_9HYPH</name>
<accession>A0A7W9YDT7</accession>
<reference evidence="9 10" key="1">
    <citation type="submission" date="2020-08" db="EMBL/GenBank/DDBJ databases">
        <title>Genomic Encyclopedia of Type Strains, Phase IV (KMG-IV): sequencing the most valuable type-strain genomes for metagenomic binning, comparative biology and taxonomic classification.</title>
        <authorList>
            <person name="Goeker M."/>
        </authorList>
    </citation>
    <scope>NUCLEOTIDE SEQUENCE [LARGE SCALE GENOMIC DNA]</scope>
    <source>
        <strain evidence="9 10">DSM 100734</strain>
    </source>
</reference>
<keyword evidence="4 7" id="KW-0812">Transmembrane</keyword>
<dbReference type="RefSeq" id="WP_183997913.1">
    <property type="nucleotide sequence ID" value="NZ_BMHW01000016.1"/>
</dbReference>
<keyword evidence="2 7" id="KW-0813">Transport</keyword>
<evidence type="ECO:0000259" key="8">
    <source>
        <dbReference type="PROSITE" id="PS50928"/>
    </source>
</evidence>
<evidence type="ECO:0000313" key="10">
    <source>
        <dbReference type="Proteomes" id="UP000547879"/>
    </source>
</evidence>
<gene>
    <name evidence="9" type="ORF">HNQ72_005939</name>
</gene>
<keyword evidence="10" id="KW-1185">Reference proteome</keyword>